<dbReference type="GO" id="GO:0003677">
    <property type="term" value="F:DNA binding"/>
    <property type="evidence" value="ECO:0007669"/>
    <property type="project" value="InterPro"/>
</dbReference>
<accession>A0A0E0JAA1</accession>
<dbReference type="EnsemblPlants" id="ONIVA12G12070.3">
    <property type="protein sequence ID" value="ONIVA12G12070.3"/>
    <property type="gene ID" value="ONIVA12G12070"/>
</dbReference>
<dbReference type="PANTHER" id="PTHR31384:SF40">
    <property type="entry name" value="AUXIN RESPONSE FACTOR 24"/>
    <property type="match status" value="1"/>
</dbReference>
<sequence length="174" mass="19011">MAAAATAAASPVEGLTGGGGGGGGGVDGLFVELWRACAGPLVTVPAVGERVFYLPQGHIEQVRRRRRRCSAERENLPLLLSPTRAGWGRAACVAQQQPAAAAAGTQTDVAFIALLLRLHKSHPDLLRRFLFSPPPPQVWGFTGERAWTWRRAELWGFFQFSERFGEGGEERWWM</sequence>
<dbReference type="PANTHER" id="PTHR31384">
    <property type="entry name" value="AUXIN RESPONSE FACTOR 4-RELATED"/>
    <property type="match status" value="1"/>
</dbReference>
<organism evidence="1">
    <name type="scientific">Oryza nivara</name>
    <name type="common">Indian wild rice</name>
    <name type="synonym">Oryza sativa f. spontanea</name>
    <dbReference type="NCBI Taxonomy" id="4536"/>
    <lineage>
        <taxon>Eukaryota</taxon>
        <taxon>Viridiplantae</taxon>
        <taxon>Streptophyta</taxon>
        <taxon>Embryophyta</taxon>
        <taxon>Tracheophyta</taxon>
        <taxon>Spermatophyta</taxon>
        <taxon>Magnoliopsida</taxon>
        <taxon>Liliopsida</taxon>
        <taxon>Poales</taxon>
        <taxon>Poaceae</taxon>
        <taxon>BOP clade</taxon>
        <taxon>Oryzoideae</taxon>
        <taxon>Oryzeae</taxon>
        <taxon>Oryzinae</taxon>
        <taxon>Oryza</taxon>
    </lineage>
</organism>
<reference evidence="1" key="2">
    <citation type="submission" date="2018-04" db="EMBL/GenBank/DDBJ databases">
        <title>OnivRS2 (Oryza nivara Reference Sequence Version 2).</title>
        <authorList>
            <person name="Zhang J."/>
            <person name="Kudrna D."/>
            <person name="Lee S."/>
            <person name="Talag J."/>
            <person name="Rajasekar S."/>
            <person name="Welchert J."/>
            <person name="Hsing Y.-I."/>
            <person name="Wing R.A."/>
        </authorList>
    </citation>
    <scope>NUCLEOTIDE SEQUENCE [LARGE SCALE GENOMIC DNA]</scope>
    <source>
        <strain evidence="1">SL10</strain>
    </source>
</reference>
<evidence type="ECO:0000313" key="2">
    <source>
        <dbReference type="Proteomes" id="UP000006591"/>
    </source>
</evidence>
<dbReference type="InterPro" id="IPR044835">
    <property type="entry name" value="ARF_plant"/>
</dbReference>
<name>A0A0E0JAA1_ORYNI</name>
<dbReference type="GO" id="GO:0006355">
    <property type="term" value="P:regulation of DNA-templated transcription"/>
    <property type="evidence" value="ECO:0007669"/>
    <property type="project" value="InterPro"/>
</dbReference>
<dbReference type="GO" id="GO:0009725">
    <property type="term" value="P:response to hormone"/>
    <property type="evidence" value="ECO:0007669"/>
    <property type="project" value="InterPro"/>
</dbReference>
<reference evidence="1" key="1">
    <citation type="submission" date="2015-04" db="UniProtKB">
        <authorList>
            <consortium name="EnsemblPlants"/>
        </authorList>
    </citation>
    <scope>IDENTIFICATION</scope>
    <source>
        <strain evidence="1">SL10</strain>
    </source>
</reference>
<dbReference type="AlphaFoldDB" id="A0A0E0JAA1"/>
<protein>
    <submittedName>
        <fullName evidence="1">Auxin response factor</fullName>
    </submittedName>
</protein>
<dbReference type="Proteomes" id="UP000006591">
    <property type="component" value="Chromosome 12"/>
</dbReference>
<keyword evidence="2" id="KW-1185">Reference proteome</keyword>
<dbReference type="Gramene" id="ONIVA12G12070.3">
    <property type="protein sequence ID" value="ONIVA12G12070.3"/>
    <property type="gene ID" value="ONIVA12G12070"/>
</dbReference>
<proteinExistence type="predicted"/>
<dbReference type="HOGENOM" id="CLU_1542526_0_0_1"/>
<evidence type="ECO:0000313" key="1">
    <source>
        <dbReference type="EnsemblPlants" id="ONIVA12G12070.3"/>
    </source>
</evidence>